<protein>
    <submittedName>
        <fullName evidence="11">G_PROTEIN_RECEP_F1_2 domain-containing protein</fullName>
    </submittedName>
</protein>
<name>A0A1I8IBD8_9PLAT</name>
<dbReference type="SUPFAM" id="SSF101233">
    <property type="entry name" value="PWI domain"/>
    <property type="match status" value="1"/>
</dbReference>
<feature type="domain" description="PWI" evidence="9">
    <location>
        <begin position="1118"/>
        <end position="1211"/>
    </location>
</feature>
<dbReference type="PRINTS" id="PR00237">
    <property type="entry name" value="GPCRRHODOPSN"/>
</dbReference>
<evidence type="ECO:0000313" key="10">
    <source>
        <dbReference type="Proteomes" id="UP000095280"/>
    </source>
</evidence>
<dbReference type="SMART" id="SM00360">
    <property type="entry name" value="RRM"/>
    <property type="match status" value="1"/>
</dbReference>
<feature type="compositionally biased region" description="Basic and acidic residues" evidence="6">
    <location>
        <begin position="854"/>
        <end position="872"/>
    </location>
</feature>
<feature type="compositionally biased region" description="Basic and acidic residues" evidence="6">
    <location>
        <begin position="907"/>
        <end position="917"/>
    </location>
</feature>
<dbReference type="Gene3D" id="1.20.1390.10">
    <property type="entry name" value="PWI domain"/>
    <property type="match status" value="1"/>
</dbReference>
<feature type="region of interest" description="Disordered" evidence="6">
    <location>
        <begin position="985"/>
        <end position="1010"/>
    </location>
</feature>
<organism evidence="10 11">
    <name type="scientific">Macrostomum lignano</name>
    <dbReference type="NCBI Taxonomy" id="282301"/>
    <lineage>
        <taxon>Eukaryota</taxon>
        <taxon>Metazoa</taxon>
        <taxon>Spiralia</taxon>
        <taxon>Lophotrochozoa</taxon>
        <taxon>Platyhelminthes</taxon>
        <taxon>Rhabditophora</taxon>
        <taxon>Macrostomorpha</taxon>
        <taxon>Macrostomida</taxon>
        <taxon>Macrostomidae</taxon>
        <taxon>Macrostomum</taxon>
    </lineage>
</organism>
<dbReference type="PROSITE" id="PS51025">
    <property type="entry name" value="PWI"/>
    <property type="match status" value="1"/>
</dbReference>
<dbReference type="GO" id="GO:0016020">
    <property type="term" value="C:membrane"/>
    <property type="evidence" value="ECO:0007669"/>
    <property type="project" value="UniProtKB-SubCell"/>
</dbReference>
<dbReference type="InterPro" id="IPR017452">
    <property type="entry name" value="GPCR_Rhodpsn_7TM"/>
</dbReference>
<feature type="transmembrane region" description="Helical" evidence="7">
    <location>
        <begin position="215"/>
        <end position="238"/>
    </location>
</feature>
<evidence type="ECO:0000256" key="5">
    <source>
        <dbReference type="ARBA" id="ARBA00023136"/>
    </source>
</evidence>
<dbReference type="InterPro" id="IPR034268">
    <property type="entry name" value="RBM25_RRM"/>
</dbReference>
<dbReference type="SUPFAM" id="SSF81321">
    <property type="entry name" value="Family A G protein-coupled receptor-like"/>
    <property type="match status" value="1"/>
</dbReference>
<evidence type="ECO:0000256" key="2">
    <source>
        <dbReference type="ARBA" id="ARBA00022664"/>
    </source>
</evidence>
<dbReference type="CDD" id="cd12446">
    <property type="entry name" value="RRM_RBM25"/>
    <property type="match status" value="1"/>
</dbReference>
<dbReference type="PROSITE" id="PS50262">
    <property type="entry name" value="G_PROTEIN_RECEP_F1_2"/>
    <property type="match status" value="1"/>
</dbReference>
<feature type="transmembrane region" description="Helical" evidence="7">
    <location>
        <begin position="101"/>
        <end position="123"/>
    </location>
</feature>
<dbReference type="InterPro" id="IPR002483">
    <property type="entry name" value="PWI_dom"/>
</dbReference>
<evidence type="ECO:0000256" key="6">
    <source>
        <dbReference type="SAM" id="MobiDB-lite"/>
    </source>
</evidence>
<proteinExistence type="predicted"/>
<evidence type="ECO:0000256" key="3">
    <source>
        <dbReference type="ARBA" id="ARBA00022692"/>
    </source>
</evidence>
<dbReference type="InterPro" id="IPR035979">
    <property type="entry name" value="RBD_domain_sf"/>
</dbReference>
<keyword evidence="3 7" id="KW-0812">Transmembrane</keyword>
<feature type="region of interest" description="Disordered" evidence="6">
    <location>
        <begin position="833"/>
        <end position="959"/>
    </location>
</feature>
<dbReference type="GO" id="GO:0003729">
    <property type="term" value="F:mRNA binding"/>
    <property type="evidence" value="ECO:0007669"/>
    <property type="project" value="TreeGrafter"/>
</dbReference>
<keyword evidence="5 7" id="KW-0472">Membrane</keyword>
<sequence length="1211" mass="136140">ANKSEYDVTMYISAGISGLRKLDMSDLFLIALYALISVLSLGGNGLFLYLSIRYRDLRRHISYIMVNLAGSNLLVTCFCIPISAVRLFYHSWHLGLIGCKLIVFVEGLAFSVNSFSLASIAIVRARQSAAAALDNRAVPPTPAGGRGYRVVAAAIWACAVVASIPALFAVSLEEIFVKDIVNLTTLPFEIGNRQVMYLCSEFRRYPTGQSVQKAFSAYFLFMLFLSPCIVLAFSYGFTARFISRQFARLASGQQQQQQRQRHAIQAPSAATEAVASLSLRVVETPFIDRQHDEDCRPAPTPAAAAAAATAAYHARVLQQRTVRTVVVLVAVFFFCWFPKDLIIVLQDFLLQDRPHLAAVLTSVYPYSQALVYLHSAACPFLYWCLSRVFQRYAAKTLFCRRSGSSGLPLSRNRFAALIRFVGFGKFATVEEDDCAECNDSIHEHHADDEGLTFLIRCSSILRFAGCSNLLTFLIRCSSILRFAGCSNLLTFLIRCSSILRFAGCSNLLTFLIRCSSILRFAGCSNLLTFLIRCSSILRFAGCSNLLTFLIRCSSILRFAGCSNLLTFLIRCNYGNLIAGKKYFGVTKKIRQAELQCAITANESANEQSASIAKVKEEKDTDNSKVDDSKKAENEADSKKGPVPIGAVGAAAAGAAAGTDKPATAVFVGGINERAPNSMMRELLSVCGFVNSWKRVTGADGKLQSFGFCEFADPVATMICDRLLGQIDVAGKKLLVRIDASSQGMLDEYKKRHGLPDAPAAEKDEEIKRRLTQIVQRFVPEIERVEDGELDFRAPKLVGPKESLDDMDIDVDKRNIINREIEFFRSRYRDDSPKLEEKLERERERERERRRREKREKERERDRDKEREERREQQGSTSKSRSSAGGGGGGGSSAPAEKSAVETDEEAAERRRMEKMMNKEQSYQQELKHWTQREKKKARDAERERERELRRRDKEAHEAREMRNFLAEYDDELDDAKFYRGDAFRRRLRERDREREQDERDRARERDEVDEARRRLLAEGREQADVEAICAELDEARDAHLRRYLTSSTPANATSSSNQPAPSDEDKKPKIVDAVDSAEVKSTIAGSVSAAPASAVFANEEEKKALIKRLIDGIPTAKDELFAYNLDWSIVDSTLMQNRVKPWINKKIIEYLGEEEAQLTEFVCAKVIDKTKPEDILNEIMLVLDDEAEVFVVKLWRLLIYETEAKKAGLVK</sequence>
<feature type="transmembrane region" description="Helical" evidence="7">
    <location>
        <begin position="325"/>
        <end position="346"/>
    </location>
</feature>
<evidence type="ECO:0000313" key="11">
    <source>
        <dbReference type="WBParaSite" id="maker-uti_cns_0011421-snap-gene-0.3-mRNA-1"/>
    </source>
</evidence>
<keyword evidence="2" id="KW-0507">mRNA processing</keyword>
<evidence type="ECO:0000259" key="8">
    <source>
        <dbReference type="PROSITE" id="PS50262"/>
    </source>
</evidence>
<accession>A0A1I8IBD8</accession>
<feature type="compositionally biased region" description="Basic and acidic residues" evidence="6">
    <location>
        <begin position="613"/>
        <end position="639"/>
    </location>
</feature>
<dbReference type="InterPro" id="IPR000504">
    <property type="entry name" value="RRM_dom"/>
</dbReference>
<keyword evidence="4 7" id="KW-1133">Transmembrane helix</keyword>
<dbReference type="InterPro" id="IPR012677">
    <property type="entry name" value="Nucleotide-bd_a/b_plait_sf"/>
</dbReference>
<dbReference type="PANTHER" id="PTHR18806:SF4">
    <property type="entry name" value="RNA-BINDING PROTEIN 25"/>
    <property type="match status" value="1"/>
</dbReference>
<feature type="transmembrane region" description="Helical" evidence="7">
    <location>
        <begin position="150"/>
        <end position="172"/>
    </location>
</feature>
<dbReference type="Pfam" id="PF01480">
    <property type="entry name" value="PWI"/>
    <property type="match status" value="1"/>
</dbReference>
<dbReference type="Proteomes" id="UP000095280">
    <property type="component" value="Unplaced"/>
</dbReference>
<feature type="transmembrane region" description="Helical" evidence="7">
    <location>
        <begin position="64"/>
        <end position="89"/>
    </location>
</feature>
<evidence type="ECO:0000259" key="9">
    <source>
        <dbReference type="PROSITE" id="PS51025"/>
    </source>
</evidence>
<dbReference type="WBParaSite" id="maker-uti_cns_0011421-snap-gene-0.3-mRNA-1">
    <property type="protein sequence ID" value="maker-uti_cns_0011421-snap-gene-0.3-mRNA-1"/>
    <property type="gene ID" value="maker-uti_cns_0011421-snap-gene-0.3"/>
</dbReference>
<dbReference type="GO" id="GO:0005681">
    <property type="term" value="C:spliceosomal complex"/>
    <property type="evidence" value="ECO:0007669"/>
    <property type="project" value="TreeGrafter"/>
</dbReference>
<keyword evidence="10" id="KW-1185">Reference proteome</keyword>
<dbReference type="InterPro" id="IPR052768">
    <property type="entry name" value="RBM25"/>
</dbReference>
<evidence type="ECO:0000256" key="4">
    <source>
        <dbReference type="ARBA" id="ARBA00022989"/>
    </source>
</evidence>
<feature type="compositionally biased region" description="Basic and acidic residues" evidence="6">
    <location>
        <begin position="833"/>
        <end position="846"/>
    </location>
</feature>
<reference evidence="11" key="1">
    <citation type="submission" date="2016-11" db="UniProtKB">
        <authorList>
            <consortium name="WormBaseParasite"/>
        </authorList>
    </citation>
    <scope>IDENTIFICATION</scope>
</reference>
<dbReference type="Gene3D" id="3.30.70.330">
    <property type="match status" value="1"/>
</dbReference>
<dbReference type="AlphaFoldDB" id="A0A1I8IBD8"/>
<feature type="region of interest" description="Disordered" evidence="6">
    <location>
        <begin position="609"/>
        <end position="639"/>
    </location>
</feature>
<evidence type="ECO:0000256" key="1">
    <source>
        <dbReference type="ARBA" id="ARBA00004370"/>
    </source>
</evidence>
<feature type="compositionally biased region" description="Low complexity" evidence="6">
    <location>
        <begin position="1045"/>
        <end position="1057"/>
    </location>
</feature>
<feature type="region of interest" description="Disordered" evidence="6">
    <location>
        <begin position="1045"/>
        <end position="1067"/>
    </location>
</feature>
<dbReference type="SUPFAM" id="SSF54928">
    <property type="entry name" value="RNA-binding domain, RBD"/>
    <property type="match status" value="1"/>
</dbReference>
<dbReference type="GO" id="GO:0004930">
    <property type="term" value="F:G protein-coupled receptor activity"/>
    <property type="evidence" value="ECO:0007669"/>
    <property type="project" value="InterPro"/>
</dbReference>
<dbReference type="SMART" id="SM00311">
    <property type="entry name" value="PWI"/>
    <property type="match status" value="1"/>
</dbReference>
<feature type="domain" description="G-protein coupled receptors family 1 profile" evidence="8">
    <location>
        <begin position="43"/>
        <end position="382"/>
    </location>
</feature>
<dbReference type="GO" id="GO:0000381">
    <property type="term" value="P:regulation of alternative mRNA splicing, via spliceosome"/>
    <property type="evidence" value="ECO:0007669"/>
    <property type="project" value="TreeGrafter"/>
</dbReference>
<dbReference type="FunFam" id="1.20.1390.10:FF:000004">
    <property type="entry name" value="RNA-binding motif protein 25"/>
    <property type="match status" value="1"/>
</dbReference>
<dbReference type="InterPro" id="IPR000276">
    <property type="entry name" value="GPCR_Rhodpsn"/>
</dbReference>
<dbReference type="Pfam" id="PF00001">
    <property type="entry name" value="7tm_1"/>
    <property type="match status" value="1"/>
</dbReference>
<evidence type="ECO:0000256" key="7">
    <source>
        <dbReference type="SAM" id="Phobius"/>
    </source>
</evidence>
<dbReference type="Gene3D" id="1.20.1070.10">
    <property type="entry name" value="Rhodopsin 7-helix transmembrane proteins"/>
    <property type="match status" value="1"/>
</dbReference>
<dbReference type="PANTHER" id="PTHR18806">
    <property type="entry name" value="RBM25 PROTEIN"/>
    <property type="match status" value="1"/>
</dbReference>
<comment type="subcellular location">
    <subcellularLocation>
        <location evidence="1">Membrane</location>
    </subcellularLocation>
</comment>
<dbReference type="GO" id="GO:0006397">
    <property type="term" value="P:mRNA processing"/>
    <property type="evidence" value="ECO:0007669"/>
    <property type="project" value="UniProtKB-KW"/>
</dbReference>
<feature type="compositionally biased region" description="Basic and acidic residues" evidence="6">
    <location>
        <begin position="925"/>
        <end position="959"/>
    </location>
</feature>
<dbReference type="InterPro" id="IPR036483">
    <property type="entry name" value="PWI_dom_sf"/>
</dbReference>
<feature type="transmembrane region" description="Helical" evidence="7">
    <location>
        <begin position="27"/>
        <end position="52"/>
    </location>
</feature>